<keyword evidence="3" id="KW-1185">Reference proteome</keyword>
<evidence type="ECO:0000256" key="1">
    <source>
        <dbReference type="SAM" id="MobiDB-lite"/>
    </source>
</evidence>
<protein>
    <submittedName>
        <fullName evidence="2">Uncharacterized protein</fullName>
    </submittedName>
</protein>
<comment type="caution">
    <text evidence="2">The sequence shown here is derived from an EMBL/GenBank/DDBJ whole genome shotgun (WGS) entry which is preliminary data.</text>
</comment>
<feature type="compositionally biased region" description="Pro residues" evidence="1">
    <location>
        <begin position="45"/>
        <end position="54"/>
    </location>
</feature>
<feature type="region of interest" description="Disordered" evidence="1">
    <location>
        <begin position="42"/>
        <end position="61"/>
    </location>
</feature>
<dbReference type="EMBL" id="JAGGLQ010000001">
    <property type="protein sequence ID" value="MBP2034753.1"/>
    <property type="molecule type" value="Genomic_DNA"/>
</dbReference>
<name>A0ABS4KXI8_STRAV</name>
<accession>A0ABS4KXI8</accession>
<gene>
    <name evidence="2" type="ORF">J2Z77_000537</name>
</gene>
<proteinExistence type="predicted"/>
<dbReference type="Proteomes" id="UP001519310">
    <property type="component" value="Unassembled WGS sequence"/>
</dbReference>
<feature type="region of interest" description="Disordered" evidence="1">
    <location>
        <begin position="78"/>
        <end position="133"/>
    </location>
</feature>
<organism evidence="2 3">
    <name type="scientific">Streptomyces avidinii</name>
    <dbReference type="NCBI Taxonomy" id="1895"/>
    <lineage>
        <taxon>Bacteria</taxon>
        <taxon>Bacillati</taxon>
        <taxon>Actinomycetota</taxon>
        <taxon>Actinomycetes</taxon>
        <taxon>Kitasatosporales</taxon>
        <taxon>Streptomycetaceae</taxon>
        <taxon>Streptomyces</taxon>
    </lineage>
</organism>
<reference evidence="2 3" key="1">
    <citation type="submission" date="2021-03" db="EMBL/GenBank/DDBJ databases">
        <title>Genomic Encyclopedia of Type Strains, Phase IV (KMG-IV): sequencing the most valuable type-strain genomes for metagenomic binning, comparative biology and taxonomic classification.</title>
        <authorList>
            <person name="Goeker M."/>
        </authorList>
    </citation>
    <scope>NUCLEOTIDE SEQUENCE [LARGE SCALE GENOMIC DNA]</scope>
    <source>
        <strain evidence="2 3">DSM 40526</strain>
    </source>
</reference>
<evidence type="ECO:0000313" key="3">
    <source>
        <dbReference type="Proteomes" id="UP001519310"/>
    </source>
</evidence>
<evidence type="ECO:0000313" key="2">
    <source>
        <dbReference type="EMBL" id="MBP2034753.1"/>
    </source>
</evidence>
<sequence>MRWGVWGGGSSHTGFEQGTAVRDELEVSGTLSSGWRLGALRLPGPLHPPVPARCPLPAGSDRERSLRLLQAIDEAVANNAGMAGEWPGGPVYERPAASMDCPQPDPGRVTRSRSTEPSARTVKRPPSEPCPAA</sequence>